<protein>
    <submittedName>
        <fullName evidence="2">Uncharacterized protein</fullName>
    </submittedName>
</protein>
<name>A0A166VKG0_9AGAM</name>
<dbReference type="AlphaFoldDB" id="A0A166VKG0"/>
<evidence type="ECO:0000313" key="2">
    <source>
        <dbReference type="EMBL" id="KZP32822.1"/>
    </source>
</evidence>
<proteinExistence type="predicted"/>
<keyword evidence="3" id="KW-1185">Reference proteome</keyword>
<dbReference type="Proteomes" id="UP000076532">
    <property type="component" value="Unassembled WGS sequence"/>
</dbReference>
<sequence length="132" mass="14109">MLDLAPPAGPASSNDEGPPAHVSSTTGLAIRVPRPARCTAERLAYKPYNTSTIIIIGAVFLRFGFNSSSALSANLRAAQVWPKCAPSQIWRRACGGADMDALRLHDREEVGVVSESGQRVGLEKELNGGIHW</sequence>
<evidence type="ECO:0000313" key="3">
    <source>
        <dbReference type="Proteomes" id="UP000076532"/>
    </source>
</evidence>
<reference evidence="2 3" key="1">
    <citation type="journal article" date="2016" name="Mol. Biol. Evol.">
        <title>Comparative Genomics of Early-Diverging Mushroom-Forming Fungi Provides Insights into the Origins of Lignocellulose Decay Capabilities.</title>
        <authorList>
            <person name="Nagy L.G."/>
            <person name="Riley R."/>
            <person name="Tritt A."/>
            <person name="Adam C."/>
            <person name="Daum C."/>
            <person name="Floudas D."/>
            <person name="Sun H."/>
            <person name="Yadav J.S."/>
            <person name="Pangilinan J."/>
            <person name="Larsson K.H."/>
            <person name="Matsuura K."/>
            <person name="Barry K."/>
            <person name="Labutti K."/>
            <person name="Kuo R."/>
            <person name="Ohm R.A."/>
            <person name="Bhattacharya S.S."/>
            <person name="Shirouzu T."/>
            <person name="Yoshinaga Y."/>
            <person name="Martin F.M."/>
            <person name="Grigoriev I.V."/>
            <person name="Hibbett D.S."/>
        </authorList>
    </citation>
    <scope>NUCLEOTIDE SEQUENCE [LARGE SCALE GENOMIC DNA]</scope>
    <source>
        <strain evidence="2 3">CBS 109695</strain>
    </source>
</reference>
<organism evidence="2 3">
    <name type="scientific">Athelia psychrophila</name>
    <dbReference type="NCBI Taxonomy" id="1759441"/>
    <lineage>
        <taxon>Eukaryota</taxon>
        <taxon>Fungi</taxon>
        <taxon>Dikarya</taxon>
        <taxon>Basidiomycota</taxon>
        <taxon>Agaricomycotina</taxon>
        <taxon>Agaricomycetes</taxon>
        <taxon>Agaricomycetidae</taxon>
        <taxon>Atheliales</taxon>
        <taxon>Atheliaceae</taxon>
        <taxon>Athelia</taxon>
    </lineage>
</organism>
<accession>A0A166VKG0</accession>
<gene>
    <name evidence="2" type="ORF">FIBSPDRAFT_848106</name>
</gene>
<evidence type="ECO:0000256" key="1">
    <source>
        <dbReference type="SAM" id="MobiDB-lite"/>
    </source>
</evidence>
<feature type="region of interest" description="Disordered" evidence="1">
    <location>
        <begin position="1"/>
        <end position="26"/>
    </location>
</feature>
<dbReference type="EMBL" id="KV417484">
    <property type="protein sequence ID" value="KZP32822.1"/>
    <property type="molecule type" value="Genomic_DNA"/>
</dbReference>